<sequence length="487" mass="53524">MKFPNFTGISLLAYLQAITGALAKGGGRSGGVRAGRSSDRGSHPSGSGGNPRFSSAGTASTSHIGSYGFTSTSRDYSHGGYGYRNYNTAPIYVDDRYYYTNYRPTYGGYWGYDTPYGWYGLYNPTSIYWYCIPYYYYPGYHTKYYRYNEQNGAFYAPEIDVVGSGSSSALLNMTEYTDDINNYHTTFGYSITTGFPIIDCAYFSSSDPAATPADFYMRLTFWQIVEYNDTNNNSAFDDGVDTVLSSIPLNQTTVPWTTLNFLNKTAETNRTYQEATTTATINQTNSHTFNISLVFRSSNIQINATFALPITPHAAMFDLLVTGYNFTSNSSRLAILTVQSTMEYSLMDINSTTPADGAQQIKSNLTVGASIGEYSEARLEWKSSINVNNLTSSAYTQSALTLVNSKPSPIQPWLVGNDTTPYFVSVFAMTVPKDSLNTVAGTANISGFAYLDVDLLNNSGGAMNLRQGLNIPMAILMTVSALTWLLL</sequence>
<name>A0A433D6P4_9FUNG</name>
<dbReference type="Proteomes" id="UP000268093">
    <property type="component" value="Unassembled WGS sequence"/>
</dbReference>
<protein>
    <submittedName>
        <fullName evidence="1">Uncharacterized protein</fullName>
    </submittedName>
</protein>
<proteinExistence type="predicted"/>
<dbReference type="InterPro" id="IPR029382">
    <property type="entry name" value="NCU-G1"/>
</dbReference>
<evidence type="ECO:0000313" key="2">
    <source>
        <dbReference type="Proteomes" id="UP000268093"/>
    </source>
</evidence>
<accession>A0A433D6P4</accession>
<comment type="caution">
    <text evidence="1">The sequence shown here is derived from an EMBL/GenBank/DDBJ whole genome shotgun (WGS) entry which is preliminary data.</text>
</comment>
<evidence type="ECO:0000313" key="1">
    <source>
        <dbReference type="EMBL" id="RUP46509.1"/>
    </source>
</evidence>
<gene>
    <name evidence="1" type="ORF">BC936DRAFT_146877</name>
</gene>
<dbReference type="EMBL" id="RBNI01005753">
    <property type="protein sequence ID" value="RUP46509.1"/>
    <property type="molecule type" value="Genomic_DNA"/>
</dbReference>
<organism evidence="1 2">
    <name type="scientific">Jimgerdemannia flammicorona</name>
    <dbReference type="NCBI Taxonomy" id="994334"/>
    <lineage>
        <taxon>Eukaryota</taxon>
        <taxon>Fungi</taxon>
        <taxon>Fungi incertae sedis</taxon>
        <taxon>Mucoromycota</taxon>
        <taxon>Mucoromycotina</taxon>
        <taxon>Endogonomycetes</taxon>
        <taxon>Endogonales</taxon>
        <taxon>Endogonaceae</taxon>
        <taxon>Jimgerdemannia</taxon>
    </lineage>
</organism>
<reference evidence="1 2" key="1">
    <citation type="journal article" date="2018" name="New Phytol.">
        <title>Phylogenomics of Endogonaceae and evolution of mycorrhizas within Mucoromycota.</title>
        <authorList>
            <person name="Chang Y."/>
            <person name="Desiro A."/>
            <person name="Na H."/>
            <person name="Sandor L."/>
            <person name="Lipzen A."/>
            <person name="Clum A."/>
            <person name="Barry K."/>
            <person name="Grigoriev I.V."/>
            <person name="Martin F.M."/>
            <person name="Stajich J.E."/>
            <person name="Smith M.E."/>
            <person name="Bonito G."/>
            <person name="Spatafora J.W."/>
        </authorList>
    </citation>
    <scope>NUCLEOTIDE SEQUENCE [LARGE SCALE GENOMIC DNA]</scope>
    <source>
        <strain evidence="1 2">GMNB39</strain>
    </source>
</reference>
<dbReference type="Pfam" id="PF15065">
    <property type="entry name" value="NCU-G1"/>
    <property type="match status" value="1"/>
</dbReference>
<keyword evidence="2" id="KW-1185">Reference proteome</keyword>
<dbReference type="OrthoDB" id="2124915at2759"/>